<dbReference type="PANTHER" id="PTHR46496">
    <property type="match status" value="1"/>
</dbReference>
<dbReference type="EMBL" id="FPIY01000001">
    <property type="protein sequence ID" value="SFW15752.1"/>
    <property type="molecule type" value="Genomic_DNA"/>
</dbReference>
<dbReference type="GO" id="GO:0016491">
    <property type="term" value="F:oxidoreductase activity"/>
    <property type="evidence" value="ECO:0007669"/>
    <property type="project" value="UniProtKB-KW"/>
</dbReference>
<dbReference type="AlphaFoldDB" id="A0A1K1LY32"/>
<sequence length="377" mass="42194">MYVIIGAGIGGLTTALAFEKLNIPYHLYEKAATINAIGAGIWLAPNALKVFEWLGILDQIKLAGNSIDRITIATSTLKTLTDSKQDDAKEQYGYSTVAIHRAELQKVLAKNVPTDKISWGKGLSSYVENKENITLTFLDGTTTKTDYLIAADGINSVIRKQLFPESEIRYSGQTCWRGVTSFSIGEEFNHRGLEMWGKETRFGISRLSKDKTSWFAVVKSKPFLTDNREILKEDLLARYADYTSIVKDLIANTDINAILRNDIIDLKPIKKWYSNRVCLLGDAGHATTPNMGQGGAQAIEDAYFLSKVIAENTTKDAFKEFQKVRYKKVSSIVNQSWLTGKVAHIGFGASIRNMVFKSMPKSMIDKKMHYIYTLDKE</sequence>
<organism evidence="6 7">
    <name type="scientific">Cellulophaga fucicola</name>
    <dbReference type="NCBI Taxonomy" id="76595"/>
    <lineage>
        <taxon>Bacteria</taxon>
        <taxon>Pseudomonadati</taxon>
        <taxon>Bacteroidota</taxon>
        <taxon>Flavobacteriia</taxon>
        <taxon>Flavobacteriales</taxon>
        <taxon>Flavobacteriaceae</taxon>
        <taxon>Cellulophaga</taxon>
    </lineage>
</organism>
<protein>
    <submittedName>
        <fullName evidence="6">2-polyprenyl-6-methoxyphenol hydroxylase</fullName>
    </submittedName>
</protein>
<dbReference type="InterPro" id="IPR002938">
    <property type="entry name" value="FAD-bd"/>
</dbReference>
<evidence type="ECO:0000313" key="6">
    <source>
        <dbReference type="EMBL" id="SFW15752.1"/>
    </source>
</evidence>
<evidence type="ECO:0000256" key="3">
    <source>
        <dbReference type="ARBA" id="ARBA00022827"/>
    </source>
</evidence>
<gene>
    <name evidence="6" type="ORF">SAMN05660313_00187</name>
</gene>
<dbReference type="Proteomes" id="UP000183257">
    <property type="component" value="Unassembled WGS sequence"/>
</dbReference>
<proteinExistence type="predicted"/>
<keyword evidence="3" id="KW-0274">FAD</keyword>
<dbReference type="GO" id="GO:0071949">
    <property type="term" value="F:FAD binding"/>
    <property type="evidence" value="ECO:0007669"/>
    <property type="project" value="InterPro"/>
</dbReference>
<keyword evidence="7" id="KW-1185">Reference proteome</keyword>
<evidence type="ECO:0000259" key="5">
    <source>
        <dbReference type="Pfam" id="PF01494"/>
    </source>
</evidence>
<feature type="domain" description="FAD-binding" evidence="5">
    <location>
        <begin position="3"/>
        <end position="317"/>
    </location>
</feature>
<dbReference type="Pfam" id="PF01494">
    <property type="entry name" value="FAD_binding_3"/>
    <property type="match status" value="1"/>
</dbReference>
<comment type="cofactor">
    <cofactor evidence="1">
        <name>FAD</name>
        <dbReference type="ChEBI" id="CHEBI:57692"/>
    </cofactor>
</comment>
<evidence type="ECO:0000256" key="2">
    <source>
        <dbReference type="ARBA" id="ARBA00022630"/>
    </source>
</evidence>
<dbReference type="Gene3D" id="3.50.50.60">
    <property type="entry name" value="FAD/NAD(P)-binding domain"/>
    <property type="match status" value="1"/>
</dbReference>
<evidence type="ECO:0000256" key="4">
    <source>
        <dbReference type="ARBA" id="ARBA00023002"/>
    </source>
</evidence>
<dbReference type="InterPro" id="IPR036188">
    <property type="entry name" value="FAD/NAD-bd_sf"/>
</dbReference>
<name>A0A1K1LY32_9FLAO</name>
<dbReference type="STRING" id="76595.SAMN05660313_00187"/>
<evidence type="ECO:0000256" key="1">
    <source>
        <dbReference type="ARBA" id="ARBA00001974"/>
    </source>
</evidence>
<evidence type="ECO:0000313" key="7">
    <source>
        <dbReference type="Proteomes" id="UP000183257"/>
    </source>
</evidence>
<dbReference type="SUPFAM" id="SSF51905">
    <property type="entry name" value="FAD/NAD(P)-binding domain"/>
    <property type="match status" value="1"/>
</dbReference>
<reference evidence="7" key="1">
    <citation type="submission" date="2016-11" db="EMBL/GenBank/DDBJ databases">
        <authorList>
            <person name="Varghese N."/>
            <person name="Submissions S."/>
        </authorList>
    </citation>
    <scope>NUCLEOTIDE SEQUENCE [LARGE SCALE GENOMIC DNA]</scope>
    <source>
        <strain evidence="7">DSM 24786</strain>
    </source>
</reference>
<dbReference type="RefSeq" id="WP_072301884.1">
    <property type="nucleotide sequence ID" value="NZ_FPIY01000001.1"/>
</dbReference>
<keyword evidence="4" id="KW-0560">Oxidoreductase</keyword>
<keyword evidence="2" id="KW-0285">Flavoprotein</keyword>
<dbReference type="PANTHER" id="PTHR46496:SF1">
    <property type="entry name" value="ZEAXANTHIN EPOXIDASE, CHLOROPLASTIC"/>
    <property type="match status" value="1"/>
</dbReference>
<dbReference type="PRINTS" id="PR00420">
    <property type="entry name" value="RNGMNOXGNASE"/>
</dbReference>
<accession>A0A1K1LY32</accession>
<dbReference type="OrthoDB" id="9766816at2"/>